<feature type="domain" description="C-type lectin" evidence="6">
    <location>
        <begin position="146"/>
        <end position="259"/>
    </location>
</feature>
<dbReference type="PANTHER" id="PTHR22803">
    <property type="entry name" value="MANNOSE, PHOSPHOLIPASE, LECTIN RECEPTOR RELATED"/>
    <property type="match status" value="1"/>
</dbReference>
<accession>A0AAW1BYX8</accession>
<proteinExistence type="predicted"/>
<keyword evidence="5" id="KW-1133">Transmembrane helix</keyword>
<dbReference type="Gene3D" id="3.10.100.10">
    <property type="entry name" value="Mannose-Binding Protein A, subunit A"/>
    <property type="match status" value="2"/>
</dbReference>
<dbReference type="PROSITE" id="PS00615">
    <property type="entry name" value="C_TYPE_LECTIN_1"/>
    <property type="match status" value="2"/>
</dbReference>
<dbReference type="EMBL" id="JAOTOJ010000002">
    <property type="protein sequence ID" value="KAK9406725.1"/>
    <property type="molecule type" value="Genomic_DNA"/>
</dbReference>
<keyword evidence="8" id="KW-1185">Reference proteome</keyword>
<evidence type="ECO:0000256" key="1">
    <source>
        <dbReference type="ARBA" id="ARBA00004613"/>
    </source>
</evidence>
<dbReference type="SUPFAM" id="SSF56436">
    <property type="entry name" value="C-type lectin-like"/>
    <property type="match status" value="2"/>
</dbReference>
<dbReference type="InterPro" id="IPR016187">
    <property type="entry name" value="CTDL_fold"/>
</dbReference>
<dbReference type="InterPro" id="IPR001304">
    <property type="entry name" value="C-type_lectin-like"/>
</dbReference>
<dbReference type="Proteomes" id="UP001474421">
    <property type="component" value="Unassembled WGS sequence"/>
</dbReference>
<feature type="transmembrane region" description="Helical" evidence="5">
    <location>
        <begin position="330"/>
        <end position="350"/>
    </location>
</feature>
<reference evidence="7 8" key="1">
    <citation type="journal article" date="2024" name="Proc. Natl. Acad. Sci. U.S.A.">
        <title>The genetic regulatory architecture and epigenomic basis for age-related changes in rattlesnake venom.</title>
        <authorList>
            <person name="Hogan M.P."/>
            <person name="Holding M.L."/>
            <person name="Nystrom G.S."/>
            <person name="Colston T.J."/>
            <person name="Bartlett D.A."/>
            <person name="Mason A.J."/>
            <person name="Ellsworth S.A."/>
            <person name="Rautsaw R.M."/>
            <person name="Lawrence K.C."/>
            <person name="Strickland J.L."/>
            <person name="He B."/>
            <person name="Fraser P."/>
            <person name="Margres M.J."/>
            <person name="Gilbert D.M."/>
            <person name="Gibbs H.L."/>
            <person name="Parkinson C.L."/>
            <person name="Rokyta D.R."/>
        </authorList>
    </citation>
    <scope>NUCLEOTIDE SEQUENCE [LARGE SCALE GENOMIC DNA]</scope>
    <source>
        <strain evidence="7">DRR0105</strain>
    </source>
</reference>
<comment type="caution">
    <text evidence="7">The sequence shown here is derived from an EMBL/GenBank/DDBJ whole genome shotgun (WGS) entry which is preliminary data.</text>
</comment>
<evidence type="ECO:0000256" key="3">
    <source>
        <dbReference type="ARBA" id="ARBA00022734"/>
    </source>
</evidence>
<feature type="transmembrane region" description="Helical" evidence="5">
    <location>
        <begin position="23"/>
        <end position="41"/>
    </location>
</feature>
<dbReference type="GO" id="GO:0005576">
    <property type="term" value="C:extracellular region"/>
    <property type="evidence" value="ECO:0007669"/>
    <property type="project" value="UniProtKB-SubCell"/>
</dbReference>
<dbReference type="InterPro" id="IPR033989">
    <property type="entry name" value="CD209-like_CTLD"/>
</dbReference>
<evidence type="ECO:0000313" key="8">
    <source>
        <dbReference type="Proteomes" id="UP001474421"/>
    </source>
</evidence>
<protein>
    <submittedName>
        <fullName evidence="7">C-type lectin domain family 17 member A-like</fullName>
    </submittedName>
</protein>
<name>A0AAW1BYX8_CROAD</name>
<feature type="domain" description="C-type lectin" evidence="6">
    <location>
        <begin position="425"/>
        <end position="536"/>
    </location>
</feature>
<keyword evidence="3" id="KW-0430">Lectin</keyword>
<dbReference type="InterPro" id="IPR016186">
    <property type="entry name" value="C-type_lectin-like/link_sf"/>
</dbReference>
<keyword evidence="5" id="KW-0472">Membrane</keyword>
<dbReference type="InterPro" id="IPR050111">
    <property type="entry name" value="C-type_lectin/snaclec_domain"/>
</dbReference>
<keyword evidence="4" id="KW-1015">Disulfide bond</keyword>
<dbReference type="CDD" id="cd03590">
    <property type="entry name" value="CLECT_DC-SIGN_like"/>
    <property type="match status" value="1"/>
</dbReference>
<dbReference type="GO" id="GO:0030246">
    <property type="term" value="F:carbohydrate binding"/>
    <property type="evidence" value="ECO:0007669"/>
    <property type="project" value="UniProtKB-KW"/>
</dbReference>
<dbReference type="SMART" id="SM00034">
    <property type="entry name" value="CLECT"/>
    <property type="match status" value="2"/>
</dbReference>
<evidence type="ECO:0000313" key="7">
    <source>
        <dbReference type="EMBL" id="KAK9406725.1"/>
    </source>
</evidence>
<evidence type="ECO:0000259" key="6">
    <source>
        <dbReference type="PROSITE" id="PS50041"/>
    </source>
</evidence>
<keyword evidence="2" id="KW-0964">Secreted</keyword>
<evidence type="ECO:0000256" key="2">
    <source>
        <dbReference type="ARBA" id="ARBA00022525"/>
    </source>
</evidence>
<keyword evidence="5" id="KW-0812">Transmembrane</keyword>
<evidence type="ECO:0000256" key="4">
    <source>
        <dbReference type="ARBA" id="ARBA00023157"/>
    </source>
</evidence>
<dbReference type="PROSITE" id="PS50041">
    <property type="entry name" value="C_TYPE_LECTIN_2"/>
    <property type="match status" value="2"/>
</dbReference>
<dbReference type="Pfam" id="PF00059">
    <property type="entry name" value="Lectin_C"/>
    <property type="match status" value="2"/>
</dbReference>
<dbReference type="AlphaFoldDB" id="A0AAW1BYX8"/>
<dbReference type="InterPro" id="IPR018378">
    <property type="entry name" value="C-type_lectin_CS"/>
</dbReference>
<comment type="subcellular location">
    <subcellularLocation>
        <location evidence="1">Secreted</location>
    </subcellularLocation>
</comment>
<evidence type="ECO:0000256" key="5">
    <source>
        <dbReference type="SAM" id="Phobius"/>
    </source>
</evidence>
<gene>
    <name evidence="7" type="ORF">NXF25_005499</name>
</gene>
<sequence length="541" mass="62208">MEEELQTPRRRDRHIVWFMNRKYILLWTTMGIAFVLFLALFSQSLRNESEISEDINKQNRKLSLLYNNSGKLGEIANDIKQVGGELSTFKAALAENWSLRPSVLETLAELKRENARIAEDVMQILDAVRNFTEVLCTTCPAHWLHFQKSCYFFSFENKPWKTAEQACENEDAHLVILNHGIEQNFLIKNMDKQQVFWIGLSDADRENQWIWVDNTTLSFSSWGKGEPNNAGSGEDCATLHFSGKWNDAACSGNENWICICISGIYMFAGALPPLPVPPKDSPSHLDDDDDYDDGSAVIVSLPVKEMEKKEAPSTCKPAKENDSRKLHIPILYALVAISFAMWITHLFLILEKYSEISQKIENLNLNYSEKFAKMMKDLDYAKTTQLMAEKYTSNRFTETEDILESICSQGNITIVSSCPNSWKRHEKYCYYFSTEKTNWTNALWNCIDYKAYLISISFDEEQGFLKNYLSRVDNYWLGMSDLEGQWKWKDSGMLVGTSFWNQGEPSKDVNKNCGIMHSNGTWASAVCSVHNRWICKKKLIC</sequence>
<organism evidence="7 8">
    <name type="scientific">Crotalus adamanteus</name>
    <name type="common">Eastern diamondback rattlesnake</name>
    <dbReference type="NCBI Taxonomy" id="8729"/>
    <lineage>
        <taxon>Eukaryota</taxon>
        <taxon>Metazoa</taxon>
        <taxon>Chordata</taxon>
        <taxon>Craniata</taxon>
        <taxon>Vertebrata</taxon>
        <taxon>Euteleostomi</taxon>
        <taxon>Lepidosauria</taxon>
        <taxon>Squamata</taxon>
        <taxon>Bifurcata</taxon>
        <taxon>Unidentata</taxon>
        <taxon>Episquamata</taxon>
        <taxon>Toxicofera</taxon>
        <taxon>Serpentes</taxon>
        <taxon>Colubroidea</taxon>
        <taxon>Viperidae</taxon>
        <taxon>Crotalinae</taxon>
        <taxon>Crotalus</taxon>
    </lineage>
</organism>